<gene>
    <name evidence="2" type="ORF">C5Y93_11595</name>
</gene>
<dbReference type="NCBIfam" id="NF038032">
    <property type="entry name" value="CehA_McbA_metalo"/>
    <property type="match status" value="1"/>
</dbReference>
<keyword evidence="1" id="KW-0732">Signal</keyword>
<reference evidence="2 3" key="1">
    <citation type="submission" date="2018-02" db="EMBL/GenBank/DDBJ databases">
        <title>Comparative genomes isolates from brazilian mangrove.</title>
        <authorList>
            <person name="Araujo J.E."/>
            <person name="Taketani R.G."/>
            <person name="Silva M.C.P."/>
            <person name="Loureco M.V."/>
            <person name="Andreote F.D."/>
        </authorList>
    </citation>
    <scope>NUCLEOTIDE SEQUENCE [LARGE SCALE GENOMIC DNA]</scope>
    <source>
        <strain evidence="2 3">Nap-Phe MGV</strain>
    </source>
</reference>
<name>A0A2S8GNG0_9BACT</name>
<dbReference type="EMBL" id="PUHZ01000012">
    <property type="protein sequence ID" value="PQO45891.1"/>
    <property type="molecule type" value="Genomic_DNA"/>
</dbReference>
<protein>
    <submittedName>
        <fullName evidence="2">Uncharacterized protein</fullName>
    </submittedName>
</protein>
<dbReference type="OrthoDB" id="232833at2"/>
<proteinExistence type="predicted"/>
<dbReference type="RefSeq" id="WP_105335591.1">
    <property type="nucleotide sequence ID" value="NZ_PUHZ01000012.1"/>
</dbReference>
<comment type="caution">
    <text evidence="2">The sequence shown here is derived from an EMBL/GenBank/DDBJ whole genome shotgun (WGS) entry which is preliminary data.</text>
</comment>
<feature type="chain" id="PRO_5015740742" evidence="1">
    <location>
        <begin position="26"/>
        <end position="509"/>
    </location>
</feature>
<dbReference type="AlphaFoldDB" id="A0A2S8GNG0"/>
<evidence type="ECO:0000256" key="1">
    <source>
        <dbReference type="SAM" id="SignalP"/>
    </source>
</evidence>
<sequence>MRLPVRLSALACFAAVLLAVSSALAAKGILHLKVVDSETKAPLAARMHLINPRGKRQRVPGVPNLDDHFTFIGELNLELAPGRYTFELETGPEYRSRSGYFELKSGDEDNQTLEMPRYVNMEKDGWWAGDLYVAREERDLETLMLAEGLHVAVNHAWDNQRNAYDGQPIRDPLALFGENRGWWKLGGRDERAGGRVIIAGAQKPLAVQSAKPEYPPTLSYLNELNGDPAVHLAVDAAAWDLPLWVAAGKVDSVVIAGPELEMKGAAAKPAPGSRPADRLLYPGVQGKARWAQQIYFHLLNCGLRIPPSAASGSGTTNNPPGYNRVYVHLDGGFDYDAWWRELAAGRVMVTNGPMIRPLVEGRMPGDVFTAAAGQSLEIDVALNLGTRGKISYLEVIKNGQVEQEVSLADYAKNQGHMPKLHFDESGWFCIRAVEELPETYRFAITGPYYVQIGDQPRISKSSVKFFYDAVFERAGAIQLEDLDQRNEVLEMHRQARNYWRDLYERANAP</sequence>
<accession>A0A2S8GNG0</accession>
<organism evidence="2 3">
    <name type="scientific">Blastopirellula marina</name>
    <dbReference type="NCBI Taxonomy" id="124"/>
    <lineage>
        <taxon>Bacteria</taxon>
        <taxon>Pseudomonadati</taxon>
        <taxon>Planctomycetota</taxon>
        <taxon>Planctomycetia</taxon>
        <taxon>Pirellulales</taxon>
        <taxon>Pirellulaceae</taxon>
        <taxon>Blastopirellula</taxon>
    </lineage>
</organism>
<dbReference type="Proteomes" id="UP000237819">
    <property type="component" value="Unassembled WGS sequence"/>
</dbReference>
<evidence type="ECO:0000313" key="3">
    <source>
        <dbReference type="Proteomes" id="UP000237819"/>
    </source>
</evidence>
<evidence type="ECO:0000313" key="2">
    <source>
        <dbReference type="EMBL" id="PQO45891.1"/>
    </source>
</evidence>
<feature type="signal peptide" evidence="1">
    <location>
        <begin position="1"/>
        <end position="25"/>
    </location>
</feature>